<reference evidence="2 3" key="1">
    <citation type="submission" date="2019-09" db="EMBL/GenBank/DDBJ databases">
        <title>In-depth cultivation of the pig gut microbiome towards novel bacterial diversity and tailored functional studies.</title>
        <authorList>
            <person name="Wylensek D."/>
            <person name="Hitch T.C.A."/>
            <person name="Clavel T."/>
        </authorList>
    </citation>
    <scope>NUCLEOTIDE SEQUENCE [LARGE SCALE GENOMIC DNA]</scope>
    <source>
        <strain evidence="2 3">WCA3-693-APC-4?</strain>
    </source>
</reference>
<dbReference type="Proteomes" id="UP000469523">
    <property type="component" value="Unassembled WGS sequence"/>
</dbReference>
<protein>
    <submittedName>
        <fullName evidence="2">ImmA/IrrE family metallo-endopeptidase</fullName>
    </submittedName>
</protein>
<accession>A0A6N7XZ83</accession>
<comment type="caution">
    <text evidence="2">The sequence shown here is derived from an EMBL/GenBank/DDBJ whole genome shotgun (WGS) entry which is preliminary data.</text>
</comment>
<dbReference type="AlphaFoldDB" id="A0A6N7XZ83"/>
<proteinExistence type="predicted"/>
<evidence type="ECO:0000313" key="3">
    <source>
        <dbReference type="Proteomes" id="UP000469523"/>
    </source>
</evidence>
<dbReference type="EMBL" id="VUNQ01000019">
    <property type="protein sequence ID" value="MSU01795.1"/>
    <property type="molecule type" value="Genomic_DNA"/>
</dbReference>
<name>A0A6N7XZ83_9FIRM</name>
<dbReference type="Gene3D" id="1.10.10.2910">
    <property type="match status" value="1"/>
</dbReference>
<gene>
    <name evidence="2" type="ORF">FYJ83_09985</name>
</gene>
<organism evidence="2 3">
    <name type="scientific">Tissierella pigra</name>
    <dbReference type="NCBI Taxonomy" id="2607614"/>
    <lineage>
        <taxon>Bacteria</taxon>
        <taxon>Bacillati</taxon>
        <taxon>Bacillota</taxon>
        <taxon>Tissierellia</taxon>
        <taxon>Tissierellales</taxon>
        <taxon>Tissierellaceae</taxon>
        <taxon>Tissierella</taxon>
    </lineage>
</organism>
<dbReference type="RefSeq" id="WP_154440210.1">
    <property type="nucleotide sequence ID" value="NZ_VUNQ01000019.1"/>
</dbReference>
<sequence>MTWIKEIVEGLIEVYKTRNVYEIIEILDIKLIRKEMRPGIKGRFLRDLFYNEYIYISNELSDEEEKVVIAHELGHAILHTNLNSSYYTENHLLNKDKIEYQANKFAAELLISNNIDFSTYDSMTIKEMSCILGVSERLIELKFK</sequence>
<keyword evidence="3" id="KW-1185">Reference proteome</keyword>
<dbReference type="Pfam" id="PF06114">
    <property type="entry name" value="Peptidase_M78"/>
    <property type="match status" value="1"/>
</dbReference>
<dbReference type="InterPro" id="IPR010359">
    <property type="entry name" value="IrrE_HExxH"/>
</dbReference>
<evidence type="ECO:0000259" key="1">
    <source>
        <dbReference type="Pfam" id="PF06114"/>
    </source>
</evidence>
<evidence type="ECO:0000313" key="2">
    <source>
        <dbReference type="EMBL" id="MSU01795.1"/>
    </source>
</evidence>
<feature type="domain" description="IrrE N-terminal-like" evidence="1">
    <location>
        <begin position="27"/>
        <end position="112"/>
    </location>
</feature>